<feature type="domain" description="DUF6533" evidence="2">
    <location>
        <begin position="57"/>
        <end position="90"/>
    </location>
</feature>
<dbReference type="Pfam" id="PF20151">
    <property type="entry name" value="DUF6533"/>
    <property type="match status" value="1"/>
</dbReference>
<gene>
    <name evidence="3" type="ORF">CC1G_10698</name>
</gene>
<accession>A8NDS7</accession>
<keyword evidence="1" id="KW-1133">Transmembrane helix</keyword>
<comment type="caution">
    <text evidence="3">The sequence shown here is derived from an EMBL/GenBank/DDBJ whole genome shotgun (WGS) entry which is preliminary data.</text>
</comment>
<reference evidence="3 4" key="1">
    <citation type="journal article" date="2010" name="Proc. Natl. Acad. Sci. U.S.A.">
        <title>Insights into evolution of multicellular fungi from the assembled chromosomes of the mushroom Coprinopsis cinerea (Coprinus cinereus).</title>
        <authorList>
            <person name="Stajich J.E."/>
            <person name="Wilke S.K."/>
            <person name="Ahren D."/>
            <person name="Au C.H."/>
            <person name="Birren B.W."/>
            <person name="Borodovsky M."/>
            <person name="Burns C."/>
            <person name="Canback B."/>
            <person name="Casselton L.A."/>
            <person name="Cheng C.K."/>
            <person name="Deng J."/>
            <person name="Dietrich F.S."/>
            <person name="Fargo D.C."/>
            <person name="Farman M.L."/>
            <person name="Gathman A.C."/>
            <person name="Goldberg J."/>
            <person name="Guigo R."/>
            <person name="Hoegger P.J."/>
            <person name="Hooker J.B."/>
            <person name="Huggins A."/>
            <person name="James T.Y."/>
            <person name="Kamada T."/>
            <person name="Kilaru S."/>
            <person name="Kodira C."/>
            <person name="Kues U."/>
            <person name="Kupfer D."/>
            <person name="Kwan H.S."/>
            <person name="Lomsadze A."/>
            <person name="Li W."/>
            <person name="Lilly W.W."/>
            <person name="Ma L.J."/>
            <person name="Mackey A.J."/>
            <person name="Manning G."/>
            <person name="Martin F."/>
            <person name="Muraguchi H."/>
            <person name="Natvig D.O."/>
            <person name="Palmerini H."/>
            <person name="Ramesh M.A."/>
            <person name="Rehmeyer C.J."/>
            <person name="Roe B.A."/>
            <person name="Shenoy N."/>
            <person name="Stanke M."/>
            <person name="Ter-Hovhannisyan V."/>
            <person name="Tunlid A."/>
            <person name="Velagapudi R."/>
            <person name="Vision T.J."/>
            <person name="Zeng Q."/>
            <person name="Zolan M.E."/>
            <person name="Pukkila P.J."/>
        </authorList>
    </citation>
    <scope>NUCLEOTIDE SEQUENCE [LARGE SCALE GENOMIC DNA]</scope>
    <source>
        <strain evidence="4">Okayama-7 / 130 / ATCC MYA-4618 / FGSC 9003</strain>
    </source>
</reference>
<feature type="transmembrane region" description="Helical" evidence="1">
    <location>
        <begin position="86"/>
        <end position="112"/>
    </location>
</feature>
<dbReference type="Proteomes" id="UP000001861">
    <property type="component" value="Unassembled WGS sequence"/>
</dbReference>
<evidence type="ECO:0000256" key="1">
    <source>
        <dbReference type="SAM" id="Phobius"/>
    </source>
</evidence>
<sequence length="297" mass="33934">MVTANADALQEADHVFSAQWNVRVFVAGATFLVCIRCWRLVLVLPPHHAHSKLKLAEYIQTLELEVSLVWPSPWNHVKIVYFLNRLVPFMIIICGIYWGVALSILISELILYFRVYALSGRGRVIKHFIVINGVLIWASSLALVGKYLELGTWTTYESNSRILGCTTSSTSANHSQLIMISYAILLYSGIAMMVLSVYYGLRGYWRSKHSPLVKVFYRDGTFYFIALTVMATLNGVAAILLPWQYRFLMATYVYSPVPDTMLADDDTKSPSRYTYHFVDSDDFTSERGRANRHYRVQ</sequence>
<organism evidence="3 4">
    <name type="scientific">Coprinopsis cinerea (strain Okayama-7 / 130 / ATCC MYA-4618 / FGSC 9003)</name>
    <name type="common">Inky cap fungus</name>
    <name type="synonym">Hormographiella aspergillata</name>
    <dbReference type="NCBI Taxonomy" id="240176"/>
    <lineage>
        <taxon>Eukaryota</taxon>
        <taxon>Fungi</taxon>
        <taxon>Dikarya</taxon>
        <taxon>Basidiomycota</taxon>
        <taxon>Agaricomycotina</taxon>
        <taxon>Agaricomycetes</taxon>
        <taxon>Agaricomycetidae</taxon>
        <taxon>Agaricales</taxon>
        <taxon>Agaricineae</taxon>
        <taxon>Psathyrellaceae</taxon>
        <taxon>Coprinopsis</taxon>
    </lineage>
</organism>
<dbReference type="InParanoid" id="A8NDS7"/>
<dbReference type="GeneID" id="6009340"/>
<evidence type="ECO:0000259" key="2">
    <source>
        <dbReference type="Pfam" id="PF20151"/>
    </source>
</evidence>
<dbReference type="OMA" id="LWISEYI"/>
<feature type="transmembrane region" description="Helical" evidence="1">
    <location>
        <begin position="124"/>
        <end position="144"/>
    </location>
</feature>
<evidence type="ECO:0000313" key="3">
    <source>
        <dbReference type="EMBL" id="EAU89002.2"/>
    </source>
</evidence>
<keyword evidence="1" id="KW-0812">Transmembrane</keyword>
<dbReference type="OrthoDB" id="2958007at2759"/>
<keyword evidence="1" id="KW-0472">Membrane</keyword>
<feature type="transmembrane region" description="Helical" evidence="1">
    <location>
        <begin position="222"/>
        <end position="245"/>
    </location>
</feature>
<dbReference type="VEuPathDB" id="FungiDB:CC1G_10698"/>
<name>A8NDS7_COPC7</name>
<feature type="transmembrane region" description="Helical" evidence="1">
    <location>
        <begin position="177"/>
        <end position="201"/>
    </location>
</feature>
<dbReference type="EMBL" id="AACS02000002">
    <property type="protein sequence ID" value="EAU89002.2"/>
    <property type="molecule type" value="Genomic_DNA"/>
</dbReference>
<keyword evidence="4" id="KW-1185">Reference proteome</keyword>
<dbReference type="AlphaFoldDB" id="A8NDS7"/>
<dbReference type="InterPro" id="IPR045340">
    <property type="entry name" value="DUF6533"/>
</dbReference>
<dbReference type="RefSeq" id="XP_001832849.2">
    <property type="nucleotide sequence ID" value="XM_001832797.2"/>
</dbReference>
<protein>
    <recommendedName>
        <fullName evidence="2">DUF6533 domain-containing protein</fullName>
    </recommendedName>
</protein>
<feature type="transmembrane region" description="Helical" evidence="1">
    <location>
        <begin position="20"/>
        <end position="43"/>
    </location>
</feature>
<dbReference type="HOGENOM" id="CLU_936950_0_0_1"/>
<proteinExistence type="predicted"/>
<evidence type="ECO:0000313" key="4">
    <source>
        <dbReference type="Proteomes" id="UP000001861"/>
    </source>
</evidence>
<dbReference type="STRING" id="240176.A8NDS7"/>
<dbReference type="KEGG" id="cci:CC1G_10698"/>